<dbReference type="OrthoDB" id="2443325at2759"/>
<dbReference type="AlphaFoldDB" id="A0A9P6UTK4"/>
<keyword evidence="2" id="KW-0472">Membrane</keyword>
<feature type="compositionally biased region" description="Low complexity" evidence="1">
    <location>
        <begin position="355"/>
        <end position="374"/>
    </location>
</feature>
<protein>
    <recommendedName>
        <fullName evidence="5">Membrane anchor Opy2 N-terminal domain-containing protein</fullName>
    </recommendedName>
</protein>
<evidence type="ECO:0000256" key="2">
    <source>
        <dbReference type="SAM" id="Phobius"/>
    </source>
</evidence>
<keyword evidence="2" id="KW-0812">Transmembrane</keyword>
<feature type="compositionally biased region" description="Polar residues" evidence="1">
    <location>
        <begin position="281"/>
        <end position="311"/>
    </location>
</feature>
<dbReference type="EMBL" id="JAAAIN010000107">
    <property type="protein sequence ID" value="KAG0320243.1"/>
    <property type="molecule type" value="Genomic_DNA"/>
</dbReference>
<evidence type="ECO:0000313" key="4">
    <source>
        <dbReference type="Proteomes" id="UP000823405"/>
    </source>
</evidence>
<evidence type="ECO:0000313" key="3">
    <source>
        <dbReference type="EMBL" id="KAG0320243.1"/>
    </source>
</evidence>
<reference evidence="3" key="1">
    <citation type="journal article" date="2020" name="Fungal Divers.">
        <title>Resolving the Mortierellaceae phylogeny through synthesis of multi-gene phylogenetics and phylogenomics.</title>
        <authorList>
            <person name="Vandepol N."/>
            <person name="Liber J."/>
            <person name="Desiro A."/>
            <person name="Na H."/>
            <person name="Kennedy M."/>
            <person name="Barry K."/>
            <person name="Grigoriev I.V."/>
            <person name="Miller A.N."/>
            <person name="O'Donnell K."/>
            <person name="Stajich J.E."/>
            <person name="Bonito G."/>
        </authorList>
    </citation>
    <scope>NUCLEOTIDE SEQUENCE</scope>
    <source>
        <strain evidence="3">NVP60</strain>
    </source>
</reference>
<proteinExistence type="predicted"/>
<feature type="region of interest" description="Disordered" evidence="1">
    <location>
        <begin position="122"/>
        <end position="154"/>
    </location>
</feature>
<feature type="transmembrane region" description="Helical" evidence="2">
    <location>
        <begin position="43"/>
        <end position="65"/>
    </location>
</feature>
<organism evidence="3 4">
    <name type="scientific">Linnemannia gamsii</name>
    <dbReference type="NCBI Taxonomy" id="64522"/>
    <lineage>
        <taxon>Eukaryota</taxon>
        <taxon>Fungi</taxon>
        <taxon>Fungi incertae sedis</taxon>
        <taxon>Mucoromycota</taxon>
        <taxon>Mortierellomycotina</taxon>
        <taxon>Mortierellomycetes</taxon>
        <taxon>Mortierellales</taxon>
        <taxon>Mortierellaceae</taxon>
        <taxon>Linnemannia</taxon>
    </lineage>
</organism>
<gene>
    <name evidence="3" type="ORF">BGZ97_000394</name>
</gene>
<keyword evidence="4" id="KW-1185">Reference proteome</keyword>
<sequence length="459" mass="48253">MSQPADVITNICQCPSASCVKIGFDIGAGNGDDDSDSSSTPSLIGPIIGAIAGLAAIACIAFFVIRKRRQKKRRSSVLMLGQDDSNDSFSKRWNPSSGSEFAGHKDVIRIAYIPSMIGDSPAGRPGSSALPAPQPQFASLRNGDRNKHDSVGSVGSHMSAVLDEAVVMAVTTKATPQVMNFNAIKASQSDLIQRSNTLHSTNSIKRSTSQRRIADAKKNTTNTTTAGVQRTPSPLAGGARSGSTHVLSDSDENDSDPESSNGTSVTQTAHMKRRSAEKQNLMDSNNNPFMSPSELLTSGSALPSPSGTSVTRHNEDTLVSRKGSTSPYRTSNPFMSQSESATLIPGLSPDTHAASSNRFSTVSSSSHPSPALSASSTFASIPIRLGGDIIDDSNDPLSPFADLAGGSNLRPWMSSGTPALRDSTFSTMSDARSSTRGDGEEIMIFWGGQHNRDSKASNI</sequence>
<evidence type="ECO:0000256" key="1">
    <source>
        <dbReference type="SAM" id="MobiDB-lite"/>
    </source>
</evidence>
<feature type="region of interest" description="Disordered" evidence="1">
    <location>
        <begin position="197"/>
        <end position="374"/>
    </location>
</feature>
<feature type="compositionally biased region" description="Polar residues" evidence="1">
    <location>
        <begin position="322"/>
        <end position="341"/>
    </location>
</feature>
<dbReference type="Proteomes" id="UP000823405">
    <property type="component" value="Unassembled WGS sequence"/>
</dbReference>
<comment type="caution">
    <text evidence="3">The sequence shown here is derived from an EMBL/GenBank/DDBJ whole genome shotgun (WGS) entry which is preliminary data.</text>
</comment>
<keyword evidence="2" id="KW-1133">Transmembrane helix</keyword>
<name>A0A9P6UTK4_9FUNG</name>
<evidence type="ECO:0008006" key="5">
    <source>
        <dbReference type="Google" id="ProtNLM"/>
    </source>
</evidence>
<feature type="compositionally biased region" description="Polar residues" evidence="1">
    <location>
        <begin position="197"/>
        <end position="211"/>
    </location>
</feature>
<accession>A0A9P6UTK4</accession>